<keyword evidence="13" id="KW-1185">Reference proteome</keyword>
<evidence type="ECO:0000256" key="9">
    <source>
        <dbReference type="ARBA" id="ARBA00022842"/>
    </source>
</evidence>
<keyword evidence="6" id="KW-0479">Metal-binding</keyword>
<accession>A0A8H5ETI7</accession>
<dbReference type="Pfam" id="PF01693">
    <property type="entry name" value="Cauli_VI"/>
    <property type="match status" value="1"/>
</dbReference>
<feature type="compositionally biased region" description="Low complexity" evidence="10">
    <location>
        <begin position="69"/>
        <end position="84"/>
    </location>
</feature>
<feature type="compositionally biased region" description="Polar residues" evidence="10">
    <location>
        <begin position="311"/>
        <end position="320"/>
    </location>
</feature>
<dbReference type="Gene3D" id="3.30.420.10">
    <property type="entry name" value="Ribonuclease H-like superfamily/Ribonuclease H"/>
    <property type="match status" value="1"/>
</dbReference>
<dbReference type="CDD" id="cd09280">
    <property type="entry name" value="RNase_HI_eukaryote_like"/>
    <property type="match status" value="1"/>
</dbReference>
<evidence type="ECO:0000313" key="12">
    <source>
        <dbReference type="EMBL" id="KAF5311802.1"/>
    </source>
</evidence>
<comment type="catalytic activity">
    <reaction evidence="1">
        <text>Endonucleolytic cleavage to 5'-phosphomonoester.</text>
        <dbReference type="EC" id="3.1.26.4"/>
    </reaction>
</comment>
<dbReference type="SUPFAM" id="SSF55658">
    <property type="entry name" value="L9 N-domain-like"/>
    <property type="match status" value="1"/>
</dbReference>
<feature type="compositionally biased region" description="Low complexity" evidence="10">
    <location>
        <begin position="338"/>
        <end position="351"/>
    </location>
</feature>
<dbReference type="InterPro" id="IPR009027">
    <property type="entry name" value="Ribosomal_bL9/RNase_H1_N"/>
</dbReference>
<sequence>MSKKSKGGFYAVYKGRNAGVFRTWDECEAQIKGFPGARYKKFNTESEARLFAYPNLAEGSQSMATSGQAPASSNTSAPTATGSTEDPKGKKRAFGTEVSNPEEWNVVYSDGACKGNGKQDPVAGVGVWWGPDDPRNLYERCPGLQTNNRAELIAILRVLETIPPEDTKPLIIRTDSQYSIQCFRDWIHSWKKKGWKNAAGQPVKNSGVIRCTSLLLDIRGALGHRVVFEYVKGHSGDPGNDGADWMANLGAALPEAPDRDWDALYVELTDRMRQIGSRRQNAPFEVKVSDDLVDAAPETEEPAAKVRKLNTDTQAKSGSATPAVAVSKGKQPAIPTKSTSSSQPAGSAQQSVPVPTSASAAMTQPPPRKSSHQQPTSQPSLQESNASVYDWIWNPENKEPLQAIFMAPAIAASVDANDVNFEDYADCILDADDLANELLSD</sequence>
<dbReference type="Pfam" id="PF00075">
    <property type="entry name" value="RNase_H"/>
    <property type="match status" value="1"/>
</dbReference>
<evidence type="ECO:0000256" key="1">
    <source>
        <dbReference type="ARBA" id="ARBA00000077"/>
    </source>
</evidence>
<dbReference type="GO" id="GO:0003676">
    <property type="term" value="F:nucleic acid binding"/>
    <property type="evidence" value="ECO:0007669"/>
    <property type="project" value="InterPro"/>
</dbReference>
<dbReference type="InterPro" id="IPR050092">
    <property type="entry name" value="RNase_H"/>
</dbReference>
<dbReference type="OrthoDB" id="245563at2759"/>
<feature type="region of interest" description="Disordered" evidence="10">
    <location>
        <begin position="61"/>
        <end position="96"/>
    </location>
</feature>
<evidence type="ECO:0000256" key="2">
    <source>
        <dbReference type="ARBA" id="ARBA00001946"/>
    </source>
</evidence>
<evidence type="ECO:0000256" key="6">
    <source>
        <dbReference type="ARBA" id="ARBA00022723"/>
    </source>
</evidence>
<dbReference type="EMBL" id="JAACJJ010000056">
    <property type="protein sequence ID" value="KAF5311802.1"/>
    <property type="molecule type" value="Genomic_DNA"/>
</dbReference>
<dbReference type="InterPro" id="IPR037056">
    <property type="entry name" value="RNase_H1_N_sf"/>
</dbReference>
<dbReference type="Gene3D" id="3.40.970.10">
    <property type="entry name" value="Ribonuclease H1, N-terminal domain"/>
    <property type="match status" value="1"/>
</dbReference>
<dbReference type="AlphaFoldDB" id="A0A8H5ETI7"/>
<keyword evidence="7" id="KW-0255">Endonuclease</keyword>
<evidence type="ECO:0000259" key="11">
    <source>
        <dbReference type="PROSITE" id="PS50879"/>
    </source>
</evidence>
<reference evidence="12 13" key="1">
    <citation type="journal article" date="2020" name="ISME J.">
        <title>Uncovering the hidden diversity of litter-decomposition mechanisms in mushroom-forming fungi.</title>
        <authorList>
            <person name="Floudas D."/>
            <person name="Bentzer J."/>
            <person name="Ahren D."/>
            <person name="Johansson T."/>
            <person name="Persson P."/>
            <person name="Tunlid A."/>
        </authorList>
    </citation>
    <scope>NUCLEOTIDE SEQUENCE [LARGE SCALE GENOMIC DNA]</scope>
    <source>
        <strain evidence="12 13">CBS 101986</strain>
    </source>
</reference>
<evidence type="ECO:0000313" key="13">
    <source>
        <dbReference type="Proteomes" id="UP000567179"/>
    </source>
</evidence>
<evidence type="ECO:0000256" key="8">
    <source>
        <dbReference type="ARBA" id="ARBA00022801"/>
    </source>
</evidence>
<keyword evidence="9" id="KW-0460">Magnesium</keyword>
<keyword evidence="8" id="KW-0378">Hydrolase</keyword>
<feature type="domain" description="RNase H type-1" evidence="11">
    <location>
        <begin position="101"/>
        <end position="252"/>
    </location>
</feature>
<name>A0A8H5ETI7_9AGAR</name>
<dbReference type="Proteomes" id="UP000567179">
    <property type="component" value="Unassembled WGS sequence"/>
</dbReference>
<evidence type="ECO:0000256" key="5">
    <source>
        <dbReference type="ARBA" id="ARBA00022722"/>
    </source>
</evidence>
<dbReference type="InterPro" id="IPR011320">
    <property type="entry name" value="RNase_H1_N"/>
</dbReference>
<dbReference type="InterPro" id="IPR036397">
    <property type="entry name" value="RNaseH_sf"/>
</dbReference>
<feature type="compositionally biased region" description="Polar residues" evidence="10">
    <location>
        <begin position="352"/>
        <end position="362"/>
    </location>
</feature>
<evidence type="ECO:0000256" key="7">
    <source>
        <dbReference type="ARBA" id="ARBA00022759"/>
    </source>
</evidence>
<dbReference type="PANTHER" id="PTHR10642">
    <property type="entry name" value="RIBONUCLEASE H1"/>
    <property type="match status" value="1"/>
</dbReference>
<keyword evidence="5" id="KW-0540">Nuclease</keyword>
<dbReference type="FunFam" id="3.40.970.10:FF:000001">
    <property type="entry name" value="Ribonuclease H1"/>
    <property type="match status" value="1"/>
</dbReference>
<protein>
    <recommendedName>
        <fullName evidence="4">ribonuclease H</fullName>
        <ecNumber evidence="4">3.1.26.4</ecNumber>
    </recommendedName>
</protein>
<comment type="caution">
    <text evidence="12">The sequence shown here is derived from an EMBL/GenBank/DDBJ whole genome shotgun (WGS) entry which is preliminary data.</text>
</comment>
<comment type="cofactor">
    <cofactor evidence="2">
        <name>Mg(2+)</name>
        <dbReference type="ChEBI" id="CHEBI:18420"/>
    </cofactor>
</comment>
<dbReference type="SUPFAM" id="SSF53098">
    <property type="entry name" value="Ribonuclease H-like"/>
    <property type="match status" value="1"/>
</dbReference>
<evidence type="ECO:0000256" key="4">
    <source>
        <dbReference type="ARBA" id="ARBA00012180"/>
    </source>
</evidence>
<dbReference type="InterPro" id="IPR012337">
    <property type="entry name" value="RNaseH-like_sf"/>
</dbReference>
<evidence type="ECO:0000256" key="10">
    <source>
        <dbReference type="SAM" id="MobiDB-lite"/>
    </source>
</evidence>
<proteinExistence type="inferred from homology"/>
<dbReference type="PANTHER" id="PTHR10642:SF26">
    <property type="entry name" value="RIBONUCLEASE H1"/>
    <property type="match status" value="1"/>
</dbReference>
<gene>
    <name evidence="12" type="ORF">D9619_002783</name>
</gene>
<dbReference type="GO" id="GO:0004523">
    <property type="term" value="F:RNA-DNA hybrid ribonuclease activity"/>
    <property type="evidence" value="ECO:0007669"/>
    <property type="project" value="UniProtKB-EC"/>
</dbReference>
<dbReference type="InterPro" id="IPR002156">
    <property type="entry name" value="RNaseH_domain"/>
</dbReference>
<comment type="similarity">
    <text evidence="3">Belongs to the RNase H family.</text>
</comment>
<dbReference type="GO" id="GO:0046872">
    <property type="term" value="F:metal ion binding"/>
    <property type="evidence" value="ECO:0007669"/>
    <property type="project" value="UniProtKB-KW"/>
</dbReference>
<dbReference type="EC" id="3.1.26.4" evidence="4"/>
<dbReference type="GO" id="GO:0043137">
    <property type="term" value="P:DNA replication, removal of RNA primer"/>
    <property type="evidence" value="ECO:0007669"/>
    <property type="project" value="TreeGrafter"/>
</dbReference>
<organism evidence="12 13">
    <name type="scientific">Psilocybe cf. subviscida</name>
    <dbReference type="NCBI Taxonomy" id="2480587"/>
    <lineage>
        <taxon>Eukaryota</taxon>
        <taxon>Fungi</taxon>
        <taxon>Dikarya</taxon>
        <taxon>Basidiomycota</taxon>
        <taxon>Agaricomycotina</taxon>
        <taxon>Agaricomycetes</taxon>
        <taxon>Agaricomycetidae</taxon>
        <taxon>Agaricales</taxon>
        <taxon>Agaricineae</taxon>
        <taxon>Strophariaceae</taxon>
        <taxon>Psilocybe</taxon>
    </lineage>
</organism>
<feature type="region of interest" description="Disordered" evidence="10">
    <location>
        <begin position="298"/>
        <end position="383"/>
    </location>
</feature>
<feature type="compositionally biased region" description="Polar residues" evidence="10">
    <location>
        <begin position="372"/>
        <end position="383"/>
    </location>
</feature>
<dbReference type="PROSITE" id="PS50879">
    <property type="entry name" value="RNASE_H_1"/>
    <property type="match status" value="1"/>
</dbReference>
<evidence type="ECO:0000256" key="3">
    <source>
        <dbReference type="ARBA" id="ARBA00005300"/>
    </source>
</evidence>